<protein>
    <recommendedName>
        <fullName evidence="3">SLA1 homology domain-containing protein</fullName>
    </recommendedName>
</protein>
<dbReference type="EMBL" id="CP066776">
    <property type="protein sequence ID" value="QQL43775.1"/>
    <property type="molecule type" value="Genomic_DNA"/>
</dbReference>
<name>A0A6B3L087_9BACT</name>
<evidence type="ECO:0000313" key="2">
    <source>
        <dbReference type="Proteomes" id="UP000475117"/>
    </source>
</evidence>
<sequence length="369" mass="41312">MAKEVSRQWRNKAGQSIKATLVDIDSKDQTVTLLRHDGAEFTIPIDSLSGADQTYLQDRVDNYTWTEVRALDPVDPKLLEALDAMKITDGLDVTAVKRERRSTFKTKRVAPIGYQEKYICSYDGEVPQQMAVDDRGNVVFLTWKTKPTGIQRISKAGALTTVYESPATADCQMNTPVIGDQSRIAAIPNGGFFLISRWKEVTRTNGNVAYKSRLDCFSMQLGPTQPIFTPRFTETSFPLRGRIQTLQVFADDHLIVLDQRISLHDMPKRSTRVSERGIPPRYDATWGLDARPLQVISEDRILAVGYGGGYRLVFLVDLEAKTFAPVGPIASSPEERALQLNHLAVSPNGQHLVYFNEDKMAFMRLEIGG</sequence>
<reference evidence="1 2" key="1">
    <citation type="submission" date="2020-12" db="EMBL/GenBank/DDBJ databases">
        <title>Sulforoseuscoccus oceanibium gen. nov., sp. nov., a representative of the phylum Verrucomicrobia with special cytoplasmic membrane, and proposal of Sulforoseuscoccusaceae fam. nov.</title>
        <authorList>
            <person name="Xi F."/>
        </authorList>
    </citation>
    <scope>NUCLEOTIDE SEQUENCE [LARGE SCALE GENOMIC DNA]</scope>
    <source>
        <strain evidence="1 2">T37</strain>
    </source>
</reference>
<keyword evidence="2" id="KW-1185">Reference proteome</keyword>
<accession>A0A6B3L087</accession>
<proteinExistence type="predicted"/>
<gene>
    <name evidence="1" type="ORF">G3M56_007630</name>
</gene>
<evidence type="ECO:0008006" key="3">
    <source>
        <dbReference type="Google" id="ProtNLM"/>
    </source>
</evidence>
<dbReference type="Gene3D" id="2.30.30.700">
    <property type="entry name" value="SLA1 homology domain 1"/>
    <property type="match status" value="1"/>
</dbReference>
<dbReference type="KEGG" id="soa:G3M56_007630"/>
<evidence type="ECO:0000313" key="1">
    <source>
        <dbReference type="EMBL" id="QQL43775.1"/>
    </source>
</evidence>
<dbReference type="Proteomes" id="UP000475117">
    <property type="component" value="Chromosome"/>
</dbReference>
<dbReference type="SUPFAM" id="SSF50969">
    <property type="entry name" value="YVTN repeat-like/Quinoprotein amine dehydrogenase"/>
    <property type="match status" value="1"/>
</dbReference>
<dbReference type="InterPro" id="IPR011044">
    <property type="entry name" value="Quino_amine_DH_bsu"/>
</dbReference>
<dbReference type="RefSeq" id="WP_164361719.1">
    <property type="nucleotide sequence ID" value="NZ_CP066776.1"/>
</dbReference>
<organism evidence="1 2">
    <name type="scientific">Sulfuriroseicoccus oceanibius</name>
    <dbReference type="NCBI Taxonomy" id="2707525"/>
    <lineage>
        <taxon>Bacteria</taxon>
        <taxon>Pseudomonadati</taxon>
        <taxon>Verrucomicrobiota</taxon>
        <taxon>Verrucomicrobiia</taxon>
        <taxon>Verrucomicrobiales</taxon>
        <taxon>Verrucomicrobiaceae</taxon>
        <taxon>Sulfuriroseicoccus</taxon>
    </lineage>
</organism>
<dbReference type="AlphaFoldDB" id="A0A6B3L087"/>